<dbReference type="Pfam" id="PF00290">
    <property type="entry name" value="Trp_syntA"/>
    <property type="match status" value="1"/>
</dbReference>
<evidence type="ECO:0000313" key="12">
    <source>
        <dbReference type="Proteomes" id="UP000324233"/>
    </source>
</evidence>
<evidence type="ECO:0000256" key="9">
    <source>
        <dbReference type="HAMAP-Rule" id="MF_00131"/>
    </source>
</evidence>
<sequence>MAPAAIATMPTMNRIDVLFGRLREQGRHALMPFVTAGDPDLATTGLLIREMVRRGADMIELGIPYSDPVADGPVIAASYQRALERGVKVAHILDAVRAIRAEGREELDATPIVSMSSFAIIHRVGVERYLDDAAAAGLDGLIVPDLPVEESAALMEKATARALKLIQLITPTTPKARAEEIARMTTGFIYFVSVAGITGERKELPPDLVANVEWLRARTELPICVGFGISTPDHVRRLAPVADGLIVGSALVRRLADAADRPRPEVVRDIGDFVGELAGAMKPGEAG</sequence>
<dbReference type="EC" id="4.2.1.20" evidence="9"/>
<dbReference type="Proteomes" id="UP000324233">
    <property type="component" value="Chromosome"/>
</dbReference>
<organism evidence="11 12">
    <name type="scientific">Aquisphaera giovannonii</name>
    <dbReference type="NCBI Taxonomy" id="406548"/>
    <lineage>
        <taxon>Bacteria</taxon>
        <taxon>Pseudomonadati</taxon>
        <taxon>Planctomycetota</taxon>
        <taxon>Planctomycetia</taxon>
        <taxon>Isosphaerales</taxon>
        <taxon>Isosphaeraceae</taxon>
        <taxon>Aquisphaera</taxon>
    </lineage>
</organism>
<dbReference type="CDD" id="cd04724">
    <property type="entry name" value="Tryptophan_synthase_alpha"/>
    <property type="match status" value="1"/>
</dbReference>
<dbReference type="InterPro" id="IPR013785">
    <property type="entry name" value="Aldolase_TIM"/>
</dbReference>
<dbReference type="SUPFAM" id="SSF51366">
    <property type="entry name" value="Ribulose-phoshate binding barrel"/>
    <property type="match status" value="1"/>
</dbReference>
<dbReference type="PANTHER" id="PTHR43406">
    <property type="entry name" value="TRYPTOPHAN SYNTHASE, ALPHA CHAIN"/>
    <property type="match status" value="1"/>
</dbReference>
<evidence type="ECO:0000256" key="4">
    <source>
        <dbReference type="ARBA" id="ARBA00022605"/>
    </source>
</evidence>
<evidence type="ECO:0000256" key="8">
    <source>
        <dbReference type="ARBA" id="ARBA00049047"/>
    </source>
</evidence>
<dbReference type="NCBIfam" id="TIGR00262">
    <property type="entry name" value="trpA"/>
    <property type="match status" value="1"/>
</dbReference>
<dbReference type="GO" id="GO:0005829">
    <property type="term" value="C:cytosol"/>
    <property type="evidence" value="ECO:0007669"/>
    <property type="project" value="TreeGrafter"/>
</dbReference>
<evidence type="ECO:0000256" key="6">
    <source>
        <dbReference type="ARBA" id="ARBA00023141"/>
    </source>
</evidence>
<dbReference type="AlphaFoldDB" id="A0A5B9W255"/>
<dbReference type="KEGG" id="agv:OJF2_31940"/>
<dbReference type="HAMAP" id="MF_00131">
    <property type="entry name" value="Trp_synth_alpha"/>
    <property type="match status" value="1"/>
</dbReference>
<dbReference type="InterPro" id="IPR018204">
    <property type="entry name" value="Trp_synthase_alpha_AS"/>
</dbReference>
<evidence type="ECO:0000313" key="11">
    <source>
        <dbReference type="EMBL" id="QEH34653.1"/>
    </source>
</evidence>
<proteinExistence type="inferred from homology"/>
<accession>A0A5B9W255</accession>
<dbReference type="FunFam" id="3.20.20.70:FF:000037">
    <property type="entry name" value="Tryptophan synthase alpha chain"/>
    <property type="match status" value="1"/>
</dbReference>
<evidence type="ECO:0000256" key="1">
    <source>
        <dbReference type="ARBA" id="ARBA00003365"/>
    </source>
</evidence>
<dbReference type="Gene3D" id="3.20.20.70">
    <property type="entry name" value="Aldolase class I"/>
    <property type="match status" value="1"/>
</dbReference>
<dbReference type="EMBL" id="CP042997">
    <property type="protein sequence ID" value="QEH34653.1"/>
    <property type="molecule type" value="Genomic_DNA"/>
</dbReference>
<dbReference type="InterPro" id="IPR011060">
    <property type="entry name" value="RibuloseP-bd_barrel"/>
</dbReference>
<gene>
    <name evidence="9 11" type="primary">trpA</name>
    <name evidence="11" type="ORF">OJF2_31940</name>
</gene>
<keyword evidence="4 9" id="KW-0028">Amino-acid biosynthesis</keyword>
<name>A0A5B9W255_9BACT</name>
<keyword evidence="7 9" id="KW-0456">Lyase</keyword>
<comment type="catalytic activity">
    <reaction evidence="8 9">
        <text>(1S,2R)-1-C-(indol-3-yl)glycerol 3-phosphate + L-serine = D-glyceraldehyde 3-phosphate + L-tryptophan + H2O</text>
        <dbReference type="Rhea" id="RHEA:10532"/>
        <dbReference type="ChEBI" id="CHEBI:15377"/>
        <dbReference type="ChEBI" id="CHEBI:33384"/>
        <dbReference type="ChEBI" id="CHEBI:57912"/>
        <dbReference type="ChEBI" id="CHEBI:58866"/>
        <dbReference type="ChEBI" id="CHEBI:59776"/>
        <dbReference type="EC" id="4.2.1.20"/>
    </reaction>
</comment>
<evidence type="ECO:0000256" key="3">
    <source>
        <dbReference type="ARBA" id="ARBA00011270"/>
    </source>
</evidence>
<comment type="pathway">
    <text evidence="2 9">Amino-acid biosynthesis; L-tryptophan biosynthesis; L-tryptophan from chorismate: step 5/5.</text>
</comment>
<comment type="subunit">
    <text evidence="3 9">Tetramer of two alpha and two beta chains.</text>
</comment>
<keyword evidence="12" id="KW-1185">Reference proteome</keyword>
<dbReference type="UniPathway" id="UPA00035">
    <property type="reaction ID" value="UER00044"/>
</dbReference>
<protein>
    <recommendedName>
        <fullName evidence="9">Tryptophan synthase alpha chain</fullName>
        <ecNumber evidence="9">4.2.1.20</ecNumber>
    </recommendedName>
</protein>
<evidence type="ECO:0000256" key="7">
    <source>
        <dbReference type="ARBA" id="ARBA00023239"/>
    </source>
</evidence>
<evidence type="ECO:0000256" key="10">
    <source>
        <dbReference type="RuleBase" id="RU003662"/>
    </source>
</evidence>
<dbReference type="PROSITE" id="PS00167">
    <property type="entry name" value="TRP_SYNTHASE_ALPHA"/>
    <property type="match status" value="1"/>
</dbReference>
<dbReference type="PANTHER" id="PTHR43406:SF1">
    <property type="entry name" value="TRYPTOPHAN SYNTHASE ALPHA CHAIN, CHLOROPLASTIC"/>
    <property type="match status" value="1"/>
</dbReference>
<dbReference type="InterPro" id="IPR002028">
    <property type="entry name" value="Trp_synthase_suA"/>
</dbReference>
<dbReference type="GO" id="GO:0004834">
    <property type="term" value="F:tryptophan synthase activity"/>
    <property type="evidence" value="ECO:0007669"/>
    <property type="project" value="UniProtKB-UniRule"/>
</dbReference>
<feature type="active site" description="Proton acceptor" evidence="9">
    <location>
        <position position="60"/>
    </location>
</feature>
<feature type="active site" description="Proton acceptor" evidence="9">
    <location>
        <position position="71"/>
    </location>
</feature>
<comment type="similarity">
    <text evidence="9 10">Belongs to the TrpA family.</text>
</comment>
<keyword evidence="5 9" id="KW-0822">Tryptophan biosynthesis</keyword>
<evidence type="ECO:0000256" key="5">
    <source>
        <dbReference type="ARBA" id="ARBA00022822"/>
    </source>
</evidence>
<evidence type="ECO:0000256" key="2">
    <source>
        <dbReference type="ARBA" id="ARBA00004733"/>
    </source>
</evidence>
<comment type="function">
    <text evidence="1 9">The alpha subunit is responsible for the aldol cleavage of indoleglycerol phosphate to indole and glyceraldehyde 3-phosphate.</text>
</comment>
<keyword evidence="6 9" id="KW-0057">Aromatic amino acid biosynthesis</keyword>
<reference evidence="11 12" key="1">
    <citation type="submission" date="2019-08" db="EMBL/GenBank/DDBJ databases">
        <title>Deep-cultivation of Planctomycetes and their phenomic and genomic characterization uncovers novel biology.</title>
        <authorList>
            <person name="Wiegand S."/>
            <person name="Jogler M."/>
            <person name="Boedeker C."/>
            <person name="Pinto D."/>
            <person name="Vollmers J."/>
            <person name="Rivas-Marin E."/>
            <person name="Kohn T."/>
            <person name="Peeters S.H."/>
            <person name="Heuer A."/>
            <person name="Rast P."/>
            <person name="Oberbeckmann S."/>
            <person name="Bunk B."/>
            <person name="Jeske O."/>
            <person name="Meyerdierks A."/>
            <person name="Storesund J.E."/>
            <person name="Kallscheuer N."/>
            <person name="Luecker S."/>
            <person name="Lage O.M."/>
            <person name="Pohl T."/>
            <person name="Merkel B.J."/>
            <person name="Hornburger P."/>
            <person name="Mueller R.-W."/>
            <person name="Bruemmer F."/>
            <person name="Labrenz M."/>
            <person name="Spormann A.M."/>
            <person name="Op den Camp H."/>
            <person name="Overmann J."/>
            <person name="Amann R."/>
            <person name="Jetten M.S.M."/>
            <person name="Mascher T."/>
            <person name="Medema M.H."/>
            <person name="Devos D.P."/>
            <person name="Kaster A.-K."/>
            <person name="Ovreas L."/>
            <person name="Rohde M."/>
            <person name="Galperin M.Y."/>
            <person name="Jogler C."/>
        </authorList>
    </citation>
    <scope>NUCLEOTIDE SEQUENCE [LARGE SCALE GENOMIC DNA]</scope>
    <source>
        <strain evidence="11 12">OJF2</strain>
    </source>
</reference>